<comment type="similarity">
    <text evidence="1">Belongs to the CNOT9 family.</text>
</comment>
<dbReference type="AlphaFoldDB" id="A0A8H5CWR9"/>
<feature type="compositionally biased region" description="Gly residues" evidence="2">
    <location>
        <begin position="897"/>
        <end position="914"/>
    </location>
</feature>
<evidence type="ECO:0000313" key="3">
    <source>
        <dbReference type="EMBL" id="KAF5349335.1"/>
    </source>
</evidence>
<dbReference type="FunFam" id="1.25.10.10:FF:000014">
    <property type="entry name" value="Cell differentiation protein RCD1"/>
    <property type="match status" value="1"/>
</dbReference>
<feature type="compositionally biased region" description="Low complexity" evidence="2">
    <location>
        <begin position="720"/>
        <end position="743"/>
    </location>
</feature>
<feature type="compositionally biased region" description="Polar residues" evidence="2">
    <location>
        <begin position="689"/>
        <end position="701"/>
    </location>
</feature>
<feature type="compositionally biased region" description="Low complexity" evidence="2">
    <location>
        <begin position="66"/>
        <end position="83"/>
    </location>
</feature>
<reference evidence="3 4" key="1">
    <citation type="journal article" date="2020" name="ISME J.">
        <title>Uncovering the hidden diversity of litter-decomposition mechanisms in mushroom-forming fungi.</title>
        <authorList>
            <person name="Floudas D."/>
            <person name="Bentzer J."/>
            <person name="Ahren D."/>
            <person name="Johansson T."/>
            <person name="Persson P."/>
            <person name="Tunlid A."/>
        </authorList>
    </citation>
    <scope>NUCLEOTIDE SEQUENCE [LARGE SCALE GENOMIC DNA]</scope>
    <source>
        <strain evidence="3 4">CBS 291.85</strain>
    </source>
</reference>
<dbReference type="SUPFAM" id="SSF48371">
    <property type="entry name" value="ARM repeat"/>
    <property type="match status" value="1"/>
</dbReference>
<evidence type="ECO:0000313" key="4">
    <source>
        <dbReference type="Proteomes" id="UP000559256"/>
    </source>
</evidence>
<gene>
    <name evidence="3" type="ORF">D9758_011750</name>
</gene>
<feature type="compositionally biased region" description="Low complexity" evidence="2">
    <location>
        <begin position="45"/>
        <end position="54"/>
    </location>
</feature>
<feature type="region of interest" description="Disordered" evidence="2">
    <location>
        <begin position="44"/>
        <end position="83"/>
    </location>
</feature>
<dbReference type="GO" id="GO:0006402">
    <property type="term" value="P:mRNA catabolic process"/>
    <property type="evidence" value="ECO:0007669"/>
    <property type="project" value="InterPro"/>
</dbReference>
<feature type="compositionally biased region" description="Low complexity" evidence="2">
    <location>
        <begin position="534"/>
        <end position="545"/>
    </location>
</feature>
<feature type="compositionally biased region" description="Acidic residues" evidence="2">
    <location>
        <begin position="566"/>
        <end position="577"/>
    </location>
</feature>
<feature type="compositionally biased region" description="Polar residues" evidence="2">
    <location>
        <begin position="709"/>
        <end position="719"/>
    </location>
</feature>
<dbReference type="InterPro" id="IPR011989">
    <property type="entry name" value="ARM-like"/>
</dbReference>
<comment type="caution">
    <text evidence="3">The sequence shown here is derived from an EMBL/GenBank/DDBJ whole genome shotgun (WGS) entry which is preliminary data.</text>
</comment>
<feature type="compositionally biased region" description="Basic residues" evidence="2">
    <location>
        <begin position="948"/>
        <end position="961"/>
    </location>
</feature>
<dbReference type="Pfam" id="PF04078">
    <property type="entry name" value="Rcd1"/>
    <property type="match status" value="1"/>
</dbReference>
<feature type="compositionally biased region" description="Acidic residues" evidence="2">
    <location>
        <begin position="546"/>
        <end position="558"/>
    </location>
</feature>
<feature type="compositionally biased region" description="Basic and acidic residues" evidence="2">
    <location>
        <begin position="1003"/>
        <end position="1013"/>
    </location>
</feature>
<protein>
    <recommendedName>
        <fullName evidence="5">Cell differentiation protein rcd1</fullName>
    </recommendedName>
</protein>
<accession>A0A8H5CWR9</accession>
<dbReference type="Proteomes" id="UP000559256">
    <property type="component" value="Unassembled WGS sequence"/>
</dbReference>
<feature type="compositionally biased region" description="Basic residues" evidence="2">
    <location>
        <begin position="55"/>
        <end position="65"/>
    </location>
</feature>
<keyword evidence="4" id="KW-1185">Reference proteome</keyword>
<feature type="region of interest" description="Disordered" evidence="2">
    <location>
        <begin position="1053"/>
        <end position="1076"/>
    </location>
</feature>
<evidence type="ECO:0000256" key="2">
    <source>
        <dbReference type="SAM" id="MobiDB-lite"/>
    </source>
</evidence>
<dbReference type="Gene3D" id="1.25.10.10">
    <property type="entry name" value="Leucine-rich Repeat Variant"/>
    <property type="match status" value="1"/>
</dbReference>
<feature type="region of interest" description="Disordered" evidence="2">
    <location>
        <begin position="932"/>
        <end position="1017"/>
    </location>
</feature>
<dbReference type="PANTHER" id="PTHR12262">
    <property type="entry name" value="CCR4-NOT TRANSCRIPTION COMPLEX SUBUNIT 9"/>
    <property type="match status" value="1"/>
</dbReference>
<evidence type="ECO:0000256" key="1">
    <source>
        <dbReference type="ARBA" id="ARBA00006385"/>
    </source>
</evidence>
<feature type="region of interest" description="Disordered" evidence="2">
    <location>
        <begin position="885"/>
        <end position="919"/>
    </location>
</feature>
<feature type="region of interest" description="Disordered" evidence="2">
    <location>
        <begin position="515"/>
        <end position="754"/>
    </location>
</feature>
<feature type="compositionally biased region" description="Acidic residues" evidence="2">
    <location>
        <begin position="1056"/>
        <end position="1076"/>
    </location>
</feature>
<proteinExistence type="inferred from homology"/>
<sequence>MKSLISPKPVSYLQHQHSGQYNPYSRNGALSAYSGGTPPLSGGAPLSVNLNVNHNHNHNHNHGHSHPGLSGHQGQVGQLQAQQGQGQGLGVGVGVGIGGGLGQFLGSGGSGAAGNVNLGAANGGLGSAGLSSAGLGSVVGLGMGVGVGGAGSLSAVLAAAGAGAQEDGKIYSLVIDLMDPSARESALLELSKKREQYDDLALVLWHSFGIMPALLQEIVSVYPLLSPPNLTAHVSNRVCNALALLQCVASHTETRQLFLNAHIPLFLYPFLNTTSKTRPFEYLRLTSLGVIGALVKQNDNNTVIHFLLSTEIIPLCLRIMETGSELSKTVAIFIVQKILLDETGLTYICHTYERFYAVGTVLSNMVNQLVETQAVRLLKHVVRCYLRLSDNLRAREALRACLPEPLRDNTFSTLLKFSSPSTSSSSTTSNNASLPPIKAWFPYDNPSNKITILDLKKSICTTLLAFSRENILPSELCCDLEGFELLDELSVSGILQEGDLVVLKRRETIGKKTGTVISKSTSANASRKRKRSPSTSSSSSSSTSSDESDSDSDSDSSSESESSSESSDEGSDSDSDSESSSSSASNAPSLRPSKPKPNPKAAASAKPKPKAKLKPQSSSTTTPSVKKTIQTPKTQTPQVHVPPGFGSTQTHKRNLRRRLKKKYDAANKEGLTLDPESLQRVPIPPSPPGASSTLKGVSDANSVALGQKKNINPGSVQGASTPHTQPIPSSSSTPAPASSFSVSQTPGATPTPWPGMDSLSLSMFSLGNKNKKKGFKRSLMELGHGSSRSGSKKVFTDADAEDESEAIVDVGASVASGSNLNSTTTAATAATNGVRFPTSDFTFTHPIQPKRRPRLIPPSEKYAAGNVPKNVFVTSVDVEKEYGSTNGYEVGYEGHSKGVGGNGEEGNEGNGNGNGDEILGYYVDVSGRWGHDGYHYLEESGGSGDKQKQKKPPNKKQKRQGHGQDRDDNDSWLSGFSFEKPGVAPLPGSWEPVVGSKAIGSARKGEPEQRQTQEEEIDVDVESGANVILDYGDGEGTTLKEAAYPRFVPTDRRVYDDDDLDGDGDGDIGYEGDEGEGAVDSKQKLIWEVALARWEEFSVVQDASSEGESELKAGMLVGWKALTLNPATFSPEIMLHIGSVIAVSNSDMEGNSTIASEKPTTQSVKIKPFPRLGSSEADMDMDIVGDDEGVDDEGNRTYIWDEVIQLGWRVLDGLSWGE</sequence>
<name>A0A8H5CWR9_9AGAR</name>
<dbReference type="GO" id="GO:0030014">
    <property type="term" value="C:CCR4-NOT complex"/>
    <property type="evidence" value="ECO:0007669"/>
    <property type="project" value="InterPro"/>
</dbReference>
<feature type="region of interest" description="Disordered" evidence="2">
    <location>
        <begin position="837"/>
        <end position="862"/>
    </location>
</feature>
<organism evidence="3 4">
    <name type="scientific">Tetrapyrgos nigripes</name>
    <dbReference type="NCBI Taxonomy" id="182062"/>
    <lineage>
        <taxon>Eukaryota</taxon>
        <taxon>Fungi</taxon>
        <taxon>Dikarya</taxon>
        <taxon>Basidiomycota</taxon>
        <taxon>Agaricomycotina</taxon>
        <taxon>Agaricomycetes</taxon>
        <taxon>Agaricomycetidae</taxon>
        <taxon>Agaricales</taxon>
        <taxon>Marasmiineae</taxon>
        <taxon>Marasmiaceae</taxon>
        <taxon>Tetrapyrgos</taxon>
    </lineage>
</organism>
<dbReference type="InterPro" id="IPR007216">
    <property type="entry name" value="CNOT9"/>
</dbReference>
<dbReference type="EMBL" id="JAACJM010000082">
    <property type="protein sequence ID" value="KAF5349335.1"/>
    <property type="molecule type" value="Genomic_DNA"/>
</dbReference>
<dbReference type="InterPro" id="IPR016024">
    <property type="entry name" value="ARM-type_fold"/>
</dbReference>
<evidence type="ECO:0008006" key="5">
    <source>
        <dbReference type="Google" id="ProtNLM"/>
    </source>
</evidence>
<dbReference type="OrthoDB" id="1183224at2759"/>
<feature type="compositionally biased region" description="Low complexity" evidence="2">
    <location>
        <begin position="614"/>
        <end position="638"/>
    </location>
</feature>
<feature type="compositionally biased region" description="Polar residues" evidence="2">
    <location>
        <begin position="515"/>
        <end position="525"/>
    </location>
</feature>
<feature type="compositionally biased region" description="Basic residues" evidence="2">
    <location>
        <begin position="650"/>
        <end position="661"/>
    </location>
</feature>